<feature type="region of interest" description="Disordered" evidence="6">
    <location>
        <begin position="1"/>
        <end position="21"/>
    </location>
</feature>
<dbReference type="AlphaFoldDB" id="A0A6J1S7A0"/>
<dbReference type="PANTHER" id="PTHR24379">
    <property type="entry name" value="KRAB AND ZINC FINGER DOMAIN-CONTAINING"/>
    <property type="match status" value="1"/>
</dbReference>
<feature type="domain" description="C2H2-type" evidence="7">
    <location>
        <begin position="355"/>
        <end position="383"/>
    </location>
</feature>
<evidence type="ECO:0000313" key="9">
    <source>
        <dbReference type="RefSeq" id="XP_026276892.1"/>
    </source>
</evidence>
<keyword evidence="1" id="KW-0479">Metal-binding</keyword>
<dbReference type="PANTHER" id="PTHR24379:SF121">
    <property type="entry name" value="C2H2-TYPE DOMAIN-CONTAINING PROTEIN"/>
    <property type="match status" value="1"/>
</dbReference>
<dbReference type="OrthoDB" id="8685330at2759"/>
<feature type="domain" description="C2H2-type" evidence="7">
    <location>
        <begin position="444"/>
        <end position="467"/>
    </location>
</feature>
<sequence>MSLSKVARTSGLSPGTTDIAAKQQLRTRPAGLLPALPPDALLHVLSLLEPADVAAAAEAFPEEVGAVTRADWAWGPLWRGKRFQAEDVDEVLAVVRAAPPCDKAVLYVGWPLPAVDTTNKTTGIVSLVFGAANRRVTVLCDLRANLERILGELSLRARETTVCPYEPLPRQLALERPILRPDGYLEAARLFWNRSYMAAAIAESGAGGLGHACRTQLDWVQLRPSALWTVLSASAGAPHDPIRALLRSAVLRYDPRVAAAIEGRPFTRRAARGLRCLDGVDSPWKLDMCFPRSRSAASADSLMLTDDEVVEVTTARKSLDYDALNNNKSALLQAGRSPLSRQDSSSDEEFLYLVLTCCDCKDLFPTSYQLLLHRLDAHSDRRAYQCPACMATFKRPDLLAEHRATHTESQPHACEHCGARFTLKSHVKAHSRAMHPEHHQPQQHQCSACSGVFQSAAGLASHMRCHAEAGLRGTPKPFVCKKCDCRFKQRSNLNSHTRRSHPIAVESTGAKE</sequence>
<evidence type="ECO:0000256" key="1">
    <source>
        <dbReference type="ARBA" id="ARBA00022723"/>
    </source>
</evidence>
<feature type="domain" description="C2H2-type" evidence="7">
    <location>
        <begin position="412"/>
        <end position="440"/>
    </location>
</feature>
<keyword evidence="4" id="KW-0862">Zinc</keyword>
<dbReference type="InterPro" id="IPR036236">
    <property type="entry name" value="Znf_C2H2_sf"/>
</dbReference>
<proteinExistence type="predicted"/>
<feature type="domain" description="C2H2-type" evidence="7">
    <location>
        <begin position="478"/>
        <end position="501"/>
    </location>
</feature>
<dbReference type="FunFam" id="3.30.160.60:FF:000100">
    <property type="entry name" value="Zinc finger 45-like"/>
    <property type="match status" value="1"/>
</dbReference>
<keyword evidence="2" id="KW-0677">Repeat</keyword>
<keyword evidence="3 5" id="KW-0863">Zinc-finger</keyword>
<dbReference type="InterPro" id="IPR013087">
    <property type="entry name" value="Znf_C2H2_type"/>
</dbReference>
<accession>A0A6J1S7A0</accession>
<dbReference type="RefSeq" id="XP_026276892.1">
    <property type="nucleotide sequence ID" value="XM_026421107.2"/>
</dbReference>
<evidence type="ECO:0000256" key="4">
    <source>
        <dbReference type="ARBA" id="ARBA00022833"/>
    </source>
</evidence>
<keyword evidence="8" id="KW-1185">Reference proteome</keyword>
<feature type="domain" description="C2H2-type" evidence="7">
    <location>
        <begin position="384"/>
        <end position="411"/>
    </location>
</feature>
<dbReference type="GO" id="GO:0008270">
    <property type="term" value="F:zinc ion binding"/>
    <property type="evidence" value="ECO:0007669"/>
    <property type="project" value="UniProtKB-KW"/>
</dbReference>
<dbReference type="SMART" id="SM00355">
    <property type="entry name" value="ZnF_C2H2"/>
    <property type="match status" value="5"/>
</dbReference>
<reference evidence="9" key="1">
    <citation type="submission" date="2025-08" db="UniProtKB">
        <authorList>
            <consortium name="RefSeq"/>
        </authorList>
    </citation>
    <scope>IDENTIFICATION</scope>
    <source>
        <tissue evidence="9">Whole organism</tissue>
    </source>
</reference>
<name>A0A6J1S7A0_FRAOC</name>
<dbReference type="SUPFAM" id="SSF57667">
    <property type="entry name" value="beta-beta-alpha zinc fingers"/>
    <property type="match status" value="2"/>
</dbReference>
<dbReference type="Pfam" id="PF00096">
    <property type="entry name" value="zf-C2H2"/>
    <property type="match status" value="1"/>
</dbReference>
<dbReference type="PROSITE" id="PS00028">
    <property type="entry name" value="ZINC_FINGER_C2H2_1"/>
    <property type="match status" value="5"/>
</dbReference>
<evidence type="ECO:0000256" key="5">
    <source>
        <dbReference type="PROSITE-ProRule" id="PRU00042"/>
    </source>
</evidence>
<dbReference type="Gene3D" id="3.30.160.60">
    <property type="entry name" value="Classic Zinc Finger"/>
    <property type="match status" value="3"/>
</dbReference>
<dbReference type="GeneID" id="113205465"/>
<dbReference type="KEGG" id="foc:113205465"/>
<evidence type="ECO:0000256" key="2">
    <source>
        <dbReference type="ARBA" id="ARBA00022737"/>
    </source>
</evidence>
<organism evidence="8 9">
    <name type="scientific">Frankliniella occidentalis</name>
    <name type="common">Western flower thrips</name>
    <name type="synonym">Euthrips occidentalis</name>
    <dbReference type="NCBI Taxonomy" id="133901"/>
    <lineage>
        <taxon>Eukaryota</taxon>
        <taxon>Metazoa</taxon>
        <taxon>Ecdysozoa</taxon>
        <taxon>Arthropoda</taxon>
        <taxon>Hexapoda</taxon>
        <taxon>Insecta</taxon>
        <taxon>Pterygota</taxon>
        <taxon>Neoptera</taxon>
        <taxon>Paraneoptera</taxon>
        <taxon>Thysanoptera</taxon>
        <taxon>Terebrantia</taxon>
        <taxon>Thripoidea</taxon>
        <taxon>Thripidae</taxon>
        <taxon>Frankliniella</taxon>
    </lineage>
</organism>
<gene>
    <name evidence="9" type="primary">LOC113205465</name>
</gene>
<dbReference type="Proteomes" id="UP000504606">
    <property type="component" value="Unplaced"/>
</dbReference>
<protein>
    <submittedName>
        <fullName evidence="9">Uncharacterized protein LOC113205465</fullName>
    </submittedName>
</protein>
<dbReference type="PROSITE" id="PS50157">
    <property type="entry name" value="ZINC_FINGER_C2H2_2"/>
    <property type="match status" value="5"/>
</dbReference>
<evidence type="ECO:0000256" key="6">
    <source>
        <dbReference type="SAM" id="MobiDB-lite"/>
    </source>
</evidence>
<evidence type="ECO:0000259" key="7">
    <source>
        <dbReference type="PROSITE" id="PS50157"/>
    </source>
</evidence>
<evidence type="ECO:0000256" key="3">
    <source>
        <dbReference type="ARBA" id="ARBA00022771"/>
    </source>
</evidence>
<evidence type="ECO:0000313" key="8">
    <source>
        <dbReference type="Proteomes" id="UP000504606"/>
    </source>
</evidence>